<comment type="caution">
    <text evidence="2">The sequence shown here is derived from an EMBL/GenBank/DDBJ whole genome shotgun (WGS) entry which is preliminary data.</text>
</comment>
<accession>A0A2K0W885</accession>
<proteinExistence type="predicted"/>
<evidence type="ECO:0000256" key="1">
    <source>
        <dbReference type="SAM" id="SignalP"/>
    </source>
</evidence>
<gene>
    <name evidence="2" type="ORF">FNYG_08171</name>
</gene>
<protein>
    <recommendedName>
        <fullName evidence="4">Ecp2 effector protein domain-containing protein</fullName>
    </recommendedName>
</protein>
<name>A0A2K0W885_GIBNY</name>
<evidence type="ECO:0000313" key="2">
    <source>
        <dbReference type="EMBL" id="PNP78485.1"/>
    </source>
</evidence>
<evidence type="ECO:0008006" key="4">
    <source>
        <dbReference type="Google" id="ProtNLM"/>
    </source>
</evidence>
<dbReference type="Proteomes" id="UP000236664">
    <property type="component" value="Unassembled WGS sequence"/>
</dbReference>
<keyword evidence="1" id="KW-0732">Signal</keyword>
<dbReference type="AlphaFoldDB" id="A0A2K0W885"/>
<keyword evidence="3" id="KW-1185">Reference proteome</keyword>
<reference evidence="2 3" key="1">
    <citation type="submission" date="2017-06" db="EMBL/GenBank/DDBJ databases">
        <title>Genome of Fusarium nygamai isolate CS10214.</title>
        <authorList>
            <person name="Gardiner D.M."/>
            <person name="Obanor F."/>
            <person name="Kazan K."/>
        </authorList>
    </citation>
    <scope>NUCLEOTIDE SEQUENCE [LARGE SCALE GENOMIC DNA]</scope>
    <source>
        <strain evidence="2 3">CS10214</strain>
    </source>
</reference>
<organism evidence="2 3">
    <name type="scientific">Gibberella nygamai</name>
    <name type="common">Bean root rot disease fungus</name>
    <name type="synonym">Fusarium nygamai</name>
    <dbReference type="NCBI Taxonomy" id="42673"/>
    <lineage>
        <taxon>Eukaryota</taxon>
        <taxon>Fungi</taxon>
        <taxon>Dikarya</taxon>
        <taxon>Ascomycota</taxon>
        <taxon>Pezizomycotina</taxon>
        <taxon>Sordariomycetes</taxon>
        <taxon>Hypocreomycetidae</taxon>
        <taxon>Hypocreales</taxon>
        <taxon>Nectriaceae</taxon>
        <taxon>Fusarium</taxon>
        <taxon>Fusarium fujikuroi species complex</taxon>
    </lineage>
</organism>
<feature type="chain" id="PRO_5014395674" description="Ecp2 effector protein domain-containing protein" evidence="1">
    <location>
        <begin position="21"/>
        <end position="161"/>
    </location>
</feature>
<evidence type="ECO:0000313" key="3">
    <source>
        <dbReference type="Proteomes" id="UP000236664"/>
    </source>
</evidence>
<dbReference type="OrthoDB" id="3867638at2759"/>
<feature type="signal peptide" evidence="1">
    <location>
        <begin position="1"/>
        <end position="20"/>
    </location>
</feature>
<dbReference type="EMBL" id="MTQA01000106">
    <property type="protein sequence ID" value="PNP78485.1"/>
    <property type="molecule type" value="Genomic_DNA"/>
</dbReference>
<sequence>MYSTAIFSSIIVGLAATTFAAPTHDTEDGLVTRQEAQDPGIQCGYQFHATLPYIGIYVPGNLMPSAQGTGEWGGGLIDNLRGALPLNWCNPIGWQAELDEAGTGLVCTFNVPVGCGGDTVARALHAASGEWTICAQDIGANAETLASAGANVVSMLSEFIP</sequence>